<dbReference type="InterPro" id="IPR050807">
    <property type="entry name" value="TransReg_Diox_bact_type"/>
</dbReference>
<dbReference type="InterPro" id="IPR011051">
    <property type="entry name" value="RmlC_Cupin_sf"/>
</dbReference>
<keyword evidence="1" id="KW-0238">DNA-binding</keyword>
<dbReference type="InterPro" id="IPR001387">
    <property type="entry name" value="Cro/C1-type_HTH"/>
</dbReference>
<proteinExistence type="predicted"/>
<gene>
    <name evidence="3" type="ORF">N5923_24435</name>
</gene>
<dbReference type="Pfam" id="PF01381">
    <property type="entry name" value="HTH_3"/>
    <property type="match status" value="1"/>
</dbReference>
<evidence type="ECO:0000313" key="4">
    <source>
        <dbReference type="Proteomes" id="UP001064262"/>
    </source>
</evidence>
<name>A0A9J6Q305_9GAMM</name>
<dbReference type="GO" id="GO:0003677">
    <property type="term" value="F:DNA binding"/>
    <property type="evidence" value="ECO:0007669"/>
    <property type="project" value="UniProtKB-KW"/>
</dbReference>
<dbReference type="InterPro" id="IPR010982">
    <property type="entry name" value="Lambda_DNA-bd_dom_sf"/>
</dbReference>
<evidence type="ECO:0000259" key="2">
    <source>
        <dbReference type="PROSITE" id="PS50943"/>
    </source>
</evidence>
<feature type="domain" description="HTH cro/C1-type" evidence="2">
    <location>
        <begin position="15"/>
        <end position="69"/>
    </location>
</feature>
<dbReference type="CDD" id="cd00093">
    <property type="entry name" value="HTH_XRE"/>
    <property type="match status" value="1"/>
</dbReference>
<dbReference type="SMART" id="SM00530">
    <property type="entry name" value="HTH_XRE"/>
    <property type="match status" value="1"/>
</dbReference>
<dbReference type="SUPFAM" id="SSF51182">
    <property type="entry name" value="RmlC-like cupins"/>
    <property type="match status" value="1"/>
</dbReference>
<comment type="caution">
    <text evidence="3">The sequence shown here is derived from an EMBL/GenBank/DDBJ whole genome shotgun (WGS) entry which is preliminary data.</text>
</comment>
<dbReference type="AlphaFoldDB" id="A0A9J6Q305"/>
<protein>
    <submittedName>
        <fullName evidence="3">XRE family transcriptional regulator</fullName>
    </submittedName>
</protein>
<dbReference type="EMBL" id="JAODIM010000043">
    <property type="protein sequence ID" value="MCU5780647.1"/>
    <property type="molecule type" value="Genomic_DNA"/>
</dbReference>
<dbReference type="GO" id="GO:0005829">
    <property type="term" value="C:cytosol"/>
    <property type="evidence" value="ECO:0007669"/>
    <property type="project" value="TreeGrafter"/>
</dbReference>
<dbReference type="PROSITE" id="PS50943">
    <property type="entry name" value="HTH_CROC1"/>
    <property type="match status" value="1"/>
</dbReference>
<evidence type="ECO:0000256" key="1">
    <source>
        <dbReference type="ARBA" id="ARBA00023125"/>
    </source>
</evidence>
<dbReference type="CDD" id="cd02209">
    <property type="entry name" value="cupin_XRE_C"/>
    <property type="match status" value="1"/>
</dbReference>
<evidence type="ECO:0000313" key="3">
    <source>
        <dbReference type="EMBL" id="MCU5780647.1"/>
    </source>
</evidence>
<dbReference type="RefSeq" id="WP_267142295.1">
    <property type="nucleotide sequence ID" value="NZ_JAODIL010000068.1"/>
</dbReference>
<sequence>MTQQDGTEQRLALRLAELRLEKGWSLEQLAEITGISRASLSRIERAETSPTASLLNKLCAAYGLTMSRLLSDVEENIAQHLRADQQLVWRDKENGFERRSLSPPASAFRAELVEARLRAGSRIEYDTPPLPGLEQHIWILDGVLEISMNEQQWRLVAGDCLRFHLFGRSSFHAPETTAHYALVVCRP</sequence>
<dbReference type="Gene3D" id="1.10.260.40">
    <property type="entry name" value="lambda repressor-like DNA-binding domains"/>
    <property type="match status" value="1"/>
</dbReference>
<keyword evidence="4" id="KW-1185">Reference proteome</keyword>
<dbReference type="GO" id="GO:0003700">
    <property type="term" value="F:DNA-binding transcription factor activity"/>
    <property type="evidence" value="ECO:0007669"/>
    <property type="project" value="TreeGrafter"/>
</dbReference>
<dbReference type="InterPro" id="IPR014710">
    <property type="entry name" value="RmlC-like_jellyroll"/>
</dbReference>
<dbReference type="Proteomes" id="UP001064262">
    <property type="component" value="Unassembled WGS sequence"/>
</dbReference>
<reference evidence="3" key="1">
    <citation type="submission" date="2022-09" db="EMBL/GenBank/DDBJ databases">
        <title>Winslowiella arboricola sp. nov., isolated from bleeding cankers on broadleaf hosts.</title>
        <authorList>
            <person name="Brady C."/>
            <person name="Kaur S."/>
            <person name="Crampton B."/>
            <person name="Maddock D."/>
            <person name="Arnold D."/>
            <person name="Denman S."/>
        </authorList>
    </citation>
    <scope>NUCLEOTIDE SEQUENCE</scope>
    <source>
        <strain evidence="3">BAC 15a-03b</strain>
    </source>
</reference>
<dbReference type="PANTHER" id="PTHR46797:SF10">
    <property type="entry name" value="BLR1115 PROTEIN"/>
    <property type="match status" value="1"/>
</dbReference>
<accession>A0A9J6Q305</accession>
<dbReference type="Gene3D" id="2.60.120.10">
    <property type="entry name" value="Jelly Rolls"/>
    <property type="match status" value="1"/>
</dbReference>
<organism evidence="3 4">
    <name type="scientific">Winslowiella arboricola</name>
    <dbReference type="NCBI Taxonomy" id="2978220"/>
    <lineage>
        <taxon>Bacteria</taxon>
        <taxon>Pseudomonadati</taxon>
        <taxon>Pseudomonadota</taxon>
        <taxon>Gammaproteobacteria</taxon>
        <taxon>Enterobacterales</taxon>
        <taxon>Erwiniaceae</taxon>
        <taxon>Winslowiella</taxon>
    </lineage>
</organism>
<dbReference type="SUPFAM" id="SSF47413">
    <property type="entry name" value="lambda repressor-like DNA-binding domains"/>
    <property type="match status" value="1"/>
</dbReference>
<dbReference type="PANTHER" id="PTHR46797">
    <property type="entry name" value="HTH-TYPE TRANSCRIPTIONAL REGULATOR"/>
    <property type="match status" value="1"/>
</dbReference>